<reference evidence="3 5" key="3">
    <citation type="submission" date="2020-07" db="EMBL/GenBank/DDBJ databases">
        <title>Signatures of coevolution in a cyanophage population.</title>
        <authorList>
            <person name="Abebe J."/>
        </authorList>
    </citation>
    <scope>NUCLEOTIDE SEQUENCE [LARGE SCALE GENOMIC DNA]</scope>
    <source>
        <strain evidence="3">0809CC03</strain>
    </source>
</reference>
<reference evidence="3 5" key="2">
    <citation type="submission" date="2020-06" db="EMBL/GenBank/DDBJ databases">
        <authorList>
            <person name="Puxty R.J."/>
            <person name="Weihe C."/>
            <person name="Marston M.F."/>
            <person name="Martiny J.B.H."/>
        </authorList>
    </citation>
    <scope>NUCLEOTIDE SEQUENCE [LARGE SCALE GENOMIC DNA]</scope>
    <source>
        <strain evidence="3">0809CC03</strain>
    </source>
</reference>
<name>A0A1D8KTM5_9CAUD</name>
<sequence length="83" mass="9298">MAMIYLFESNQDLAQRGGGVMSWDGEPEEMWGEVNPNNISNGDIADIIEMIGRPASAEVAAAEYDEYRDERDSSERMADRYGC</sequence>
<keyword evidence="4" id="KW-1185">Reference proteome</keyword>
<evidence type="ECO:0000313" key="3">
    <source>
        <dbReference type="EMBL" id="QLF86143.1"/>
    </source>
</evidence>
<feature type="compositionally biased region" description="Basic and acidic residues" evidence="1">
    <location>
        <begin position="68"/>
        <end position="83"/>
    </location>
</feature>
<organism evidence="2 4">
    <name type="scientific">Synechococcus phage S-CAM7</name>
    <dbReference type="NCBI Taxonomy" id="1883368"/>
    <lineage>
        <taxon>Viruses</taxon>
        <taxon>Duplodnaviria</taxon>
        <taxon>Heunggongvirae</taxon>
        <taxon>Uroviricota</taxon>
        <taxon>Caudoviricetes</taxon>
        <taxon>Pantevenvirales</taxon>
        <taxon>Kyanoviridae</taxon>
        <taxon>Mazuvirus</taxon>
        <taxon>Mazuvirus scam7</taxon>
    </lineage>
</organism>
<feature type="region of interest" description="Disordered" evidence="1">
    <location>
        <begin position="64"/>
        <end position="83"/>
    </location>
</feature>
<proteinExistence type="predicted"/>
<evidence type="ECO:0000313" key="4">
    <source>
        <dbReference type="Proteomes" id="UP000203902"/>
    </source>
</evidence>
<gene>
    <name evidence="2" type="ORF">C490910_088</name>
    <name evidence="3" type="ORF">CC030809_00087</name>
</gene>
<dbReference type="EMBL" id="MT586120">
    <property type="protein sequence ID" value="QLF86143.1"/>
    <property type="molecule type" value="Genomic_DNA"/>
</dbReference>
<evidence type="ECO:0000256" key="1">
    <source>
        <dbReference type="SAM" id="MobiDB-lite"/>
    </source>
</evidence>
<protein>
    <submittedName>
        <fullName evidence="2">Uncharacterized protein</fullName>
    </submittedName>
</protein>
<accession>A0A1D8KTM5</accession>
<dbReference type="GeneID" id="30308142"/>
<evidence type="ECO:0000313" key="5">
    <source>
        <dbReference type="Proteomes" id="UP000510897"/>
    </source>
</evidence>
<evidence type="ECO:0000313" key="2">
    <source>
        <dbReference type="EMBL" id="AOV62012.1"/>
    </source>
</evidence>
<dbReference type="RefSeq" id="YP_009323021.1">
    <property type="nucleotide sequence ID" value="NC_031927.1"/>
</dbReference>
<dbReference type="Proteomes" id="UP000510897">
    <property type="component" value="Segment"/>
</dbReference>
<dbReference type="KEGG" id="vg:30308142"/>
<dbReference type="Proteomes" id="UP000203902">
    <property type="component" value="Segment"/>
</dbReference>
<dbReference type="EMBL" id="KU686212">
    <property type="protein sequence ID" value="AOV62012.1"/>
    <property type="molecule type" value="Genomic_DNA"/>
</dbReference>
<reference evidence="2 4" key="1">
    <citation type="journal article" date="2016" name="Virology">
        <title>The genomic content and context of auxiliary metabolic genes in marine cyanomyoviruses.</title>
        <authorList>
            <person name="Crummett L.T."/>
            <person name="Puxty R.J."/>
            <person name="Weihe C."/>
            <person name="Marston M.F."/>
            <person name="Martiny J.B."/>
        </authorList>
    </citation>
    <scope>NUCLEOTIDE SEQUENCE [LARGE SCALE GENOMIC DNA]</scope>
    <source>
        <strain evidence="2">0910CC49</strain>
    </source>
</reference>